<organism evidence="1 2">
    <name type="scientific">Chlorella ohadii</name>
    <dbReference type="NCBI Taxonomy" id="2649997"/>
    <lineage>
        <taxon>Eukaryota</taxon>
        <taxon>Viridiplantae</taxon>
        <taxon>Chlorophyta</taxon>
        <taxon>core chlorophytes</taxon>
        <taxon>Trebouxiophyceae</taxon>
        <taxon>Chlorellales</taxon>
        <taxon>Chlorellaceae</taxon>
        <taxon>Chlorella clade</taxon>
        <taxon>Chlorella</taxon>
    </lineage>
</organism>
<dbReference type="InterPro" id="IPR038538">
    <property type="entry name" value="MTERF_sf"/>
</dbReference>
<comment type="caution">
    <text evidence="1">The sequence shown here is derived from an EMBL/GenBank/DDBJ whole genome shotgun (WGS) entry which is preliminary data.</text>
</comment>
<keyword evidence="2" id="KW-1185">Reference proteome</keyword>
<sequence length="410" mass="44401">MQAAVSSGKARCSIRSGERLTEKKLQRDLAPNIAALRAEGLDTASIERLFEQLPSLLTATQETFASSLAALRRLAALLPDDPRAVQAPPGATQLGVALWLYPDAAARLLQRANLDSLIDGNLQLRRQLGISDAEGAKALFENLALVADFERAEAMVAHLQRLHASGALSSEHVAGLAQTAALSLTPAEFDRRWREGGLSQASVGAMKMIGMKDPAGRQRAAAEALGDLLQAADGMPGPLQQQYRQQGDLLVARNRQLWTTGAPALRAAWASLQHLGLSSSQVVALVQKQPAVLTYNWDGEAKRLLLAWVQQELGLSPQDFLASHAVNATYSVATLAMRADFLRQHRHALWAEVHSRGIGPLLSLLTDYRRLARAGCSKAELAAFNRAWLAMPAGRRWGGRTRRVHRRAAA</sequence>
<dbReference type="EMBL" id="JADXDR010000038">
    <property type="protein sequence ID" value="KAI7843454.1"/>
    <property type="molecule type" value="Genomic_DNA"/>
</dbReference>
<evidence type="ECO:0000313" key="1">
    <source>
        <dbReference type="EMBL" id="KAI7843454.1"/>
    </source>
</evidence>
<name>A0AAD5H404_9CHLO</name>
<evidence type="ECO:0000313" key="2">
    <source>
        <dbReference type="Proteomes" id="UP001205105"/>
    </source>
</evidence>
<accession>A0AAD5H404</accession>
<dbReference type="AlphaFoldDB" id="A0AAD5H404"/>
<dbReference type="Proteomes" id="UP001205105">
    <property type="component" value="Unassembled WGS sequence"/>
</dbReference>
<gene>
    <name evidence="1" type="ORF">COHA_002932</name>
</gene>
<dbReference type="Gene3D" id="1.25.70.10">
    <property type="entry name" value="Transcription termination factor 3, mitochondrial"/>
    <property type="match status" value="1"/>
</dbReference>
<protein>
    <submittedName>
        <fullName evidence="1">Uncharacterized protein</fullName>
    </submittedName>
</protein>
<proteinExistence type="predicted"/>
<reference evidence="1" key="1">
    <citation type="submission" date="2020-11" db="EMBL/GenBank/DDBJ databases">
        <title>Chlorella ohadii genome sequencing and assembly.</title>
        <authorList>
            <person name="Murik O."/>
            <person name="Treves H."/>
            <person name="Kedem I."/>
            <person name="Shotland Y."/>
            <person name="Kaplan A."/>
        </authorList>
    </citation>
    <scope>NUCLEOTIDE SEQUENCE</scope>
    <source>
        <strain evidence="1">1</strain>
    </source>
</reference>